<accession>A0A1H0RAY2</accession>
<feature type="transmembrane region" description="Helical" evidence="1">
    <location>
        <begin position="7"/>
        <end position="28"/>
    </location>
</feature>
<name>A0A1H0RAY2_9PSEU</name>
<proteinExistence type="predicted"/>
<organism evidence="2 3">
    <name type="scientific">Lentzea jiangxiensis</name>
    <dbReference type="NCBI Taxonomy" id="641025"/>
    <lineage>
        <taxon>Bacteria</taxon>
        <taxon>Bacillati</taxon>
        <taxon>Actinomycetota</taxon>
        <taxon>Actinomycetes</taxon>
        <taxon>Pseudonocardiales</taxon>
        <taxon>Pseudonocardiaceae</taxon>
        <taxon>Lentzea</taxon>
    </lineage>
</organism>
<evidence type="ECO:0000313" key="3">
    <source>
        <dbReference type="Proteomes" id="UP000199691"/>
    </source>
</evidence>
<dbReference type="AlphaFoldDB" id="A0A1H0RAY2"/>
<feature type="transmembrane region" description="Helical" evidence="1">
    <location>
        <begin position="71"/>
        <end position="91"/>
    </location>
</feature>
<feature type="transmembrane region" description="Helical" evidence="1">
    <location>
        <begin position="444"/>
        <end position="465"/>
    </location>
</feature>
<feature type="transmembrane region" description="Helical" evidence="1">
    <location>
        <begin position="421"/>
        <end position="437"/>
    </location>
</feature>
<evidence type="ECO:0000256" key="1">
    <source>
        <dbReference type="SAM" id="Phobius"/>
    </source>
</evidence>
<feature type="transmembrane region" description="Helical" evidence="1">
    <location>
        <begin position="309"/>
        <end position="330"/>
    </location>
</feature>
<feature type="transmembrane region" description="Helical" evidence="1">
    <location>
        <begin position="251"/>
        <end position="270"/>
    </location>
</feature>
<keyword evidence="3" id="KW-1185">Reference proteome</keyword>
<feature type="transmembrane region" description="Helical" evidence="1">
    <location>
        <begin position="585"/>
        <end position="605"/>
    </location>
</feature>
<feature type="transmembrane region" description="Helical" evidence="1">
    <location>
        <begin position="145"/>
        <end position="165"/>
    </location>
</feature>
<feature type="transmembrane region" description="Helical" evidence="1">
    <location>
        <begin position="505"/>
        <end position="524"/>
    </location>
</feature>
<dbReference type="RefSeq" id="WP_090098564.1">
    <property type="nucleotide sequence ID" value="NZ_FNIX01000006.1"/>
</dbReference>
<dbReference type="EMBL" id="FNIX01000006">
    <property type="protein sequence ID" value="SDP26677.1"/>
    <property type="molecule type" value="Genomic_DNA"/>
</dbReference>
<sequence>MTRYQGEIAAAAVMTFGFGVLVAASLLGLGDPTLPSLTSFRSATVGDGLLLPMLAYASVRAATPIRHRGRVVLAGVAGCAVGAATQVWWLADPAPRLNWTFPAPGTFNAVGWYHALFLTVACGFFAATAMAALDRARQAVWAPKASAACIGMLFPVFAFTGLLALDNDQSAPLLIGLASAVVAVVLAITTRRISWPALVCAAAAVPALSFSWLFLPGLTIDIVTVLPVICAVLVGVFAASTVVWGHRAGRFLAPLCTAATAAGPVHVFTAAPTVTIGSLVSGCLLSVAAVIVELLLIRPLFQGQAVRSMVLAPLAAAPVTALALSGRYFAQEPQHVGAYGVVVGLVATFLFLFVTAELVRSTFDAVIEAEKANAPQSELGAIKWSAYLAITAMYMGTLLACLATFIGNTPADRWKAGAGDVRVPAALMLALALTVVASRFGGRVVAQIMCLAWAALMCAQLAAGYEHWAQAALSLPVALLAGLFAFESIIANVGYLHLVPVDGPLAITATACALVVGTTIAWMTGPALQSAAGVTSVPYALVSLAVGWAACLLLPRTAARAMPGANPVEQHIIGVPLAGVLQDSLLGILLGTSLAWVPVFALAHLEDTPSWLGAIFPYFALLSKAYVYVMKNNIEHVHRERDRITANAPGGSVSMDAQLALRALGRHISRQNRIALAALLPLGFLSVLPSETNGFDREGLRQLWRV</sequence>
<dbReference type="OrthoDB" id="3404720at2"/>
<keyword evidence="1" id="KW-1133">Transmembrane helix</keyword>
<feature type="transmembrane region" description="Helical" evidence="1">
    <location>
        <begin position="171"/>
        <end position="188"/>
    </location>
</feature>
<gene>
    <name evidence="2" type="ORF">SAMN05421507_106238</name>
</gene>
<feature type="transmembrane region" description="Helical" evidence="1">
    <location>
        <begin position="536"/>
        <end position="554"/>
    </location>
</feature>
<feature type="transmembrane region" description="Helical" evidence="1">
    <location>
        <begin position="386"/>
        <end position="406"/>
    </location>
</feature>
<feature type="transmembrane region" description="Helical" evidence="1">
    <location>
        <begin position="111"/>
        <end position="133"/>
    </location>
</feature>
<feature type="transmembrane region" description="Helical" evidence="1">
    <location>
        <begin position="195"/>
        <end position="214"/>
    </location>
</feature>
<feature type="transmembrane region" description="Helical" evidence="1">
    <location>
        <begin position="611"/>
        <end position="629"/>
    </location>
</feature>
<feature type="transmembrane region" description="Helical" evidence="1">
    <location>
        <begin position="220"/>
        <end position="244"/>
    </location>
</feature>
<dbReference type="Proteomes" id="UP000199691">
    <property type="component" value="Unassembled WGS sequence"/>
</dbReference>
<reference evidence="3" key="1">
    <citation type="submission" date="2016-10" db="EMBL/GenBank/DDBJ databases">
        <authorList>
            <person name="Varghese N."/>
            <person name="Submissions S."/>
        </authorList>
    </citation>
    <scope>NUCLEOTIDE SEQUENCE [LARGE SCALE GENOMIC DNA]</scope>
    <source>
        <strain evidence="3">CGMCC 4.6609</strain>
    </source>
</reference>
<feature type="transmembrane region" description="Helical" evidence="1">
    <location>
        <begin position="477"/>
        <end position="498"/>
    </location>
</feature>
<keyword evidence="1" id="KW-0472">Membrane</keyword>
<evidence type="ECO:0000313" key="2">
    <source>
        <dbReference type="EMBL" id="SDP26677.1"/>
    </source>
</evidence>
<protein>
    <submittedName>
        <fullName evidence="2">Uncharacterized protein</fullName>
    </submittedName>
</protein>
<feature type="transmembrane region" description="Helical" evidence="1">
    <location>
        <begin position="276"/>
        <end position="297"/>
    </location>
</feature>
<keyword evidence="1" id="KW-0812">Transmembrane</keyword>
<feature type="transmembrane region" description="Helical" evidence="1">
    <location>
        <begin position="40"/>
        <end position="59"/>
    </location>
</feature>
<feature type="transmembrane region" description="Helical" evidence="1">
    <location>
        <begin position="336"/>
        <end position="354"/>
    </location>
</feature>